<keyword evidence="3" id="KW-1003">Cell membrane</keyword>
<dbReference type="EMBL" id="JACHGR010000005">
    <property type="protein sequence ID" value="MBB6055815.1"/>
    <property type="molecule type" value="Genomic_DNA"/>
</dbReference>
<dbReference type="AlphaFoldDB" id="A0A841GKF9"/>
<gene>
    <name evidence="10" type="ORF">HNR75_001733</name>
</gene>
<evidence type="ECO:0000256" key="7">
    <source>
        <dbReference type="SAM" id="Phobius"/>
    </source>
</evidence>
<keyword evidence="5 7" id="KW-1133">Transmembrane helix</keyword>
<feature type="domain" description="ABC3 transporter permease C-terminal" evidence="8">
    <location>
        <begin position="285"/>
        <end position="407"/>
    </location>
</feature>
<evidence type="ECO:0000313" key="11">
    <source>
        <dbReference type="Proteomes" id="UP000585721"/>
    </source>
</evidence>
<dbReference type="GO" id="GO:0098797">
    <property type="term" value="C:plasma membrane protein complex"/>
    <property type="evidence" value="ECO:0007669"/>
    <property type="project" value="TreeGrafter"/>
</dbReference>
<comment type="similarity">
    <text evidence="2">Belongs to the ABC-4 integral membrane protein family. LolC/E subfamily.</text>
</comment>
<keyword evidence="11" id="KW-1185">Reference proteome</keyword>
<feature type="transmembrane region" description="Helical" evidence="7">
    <location>
        <begin position="375"/>
        <end position="396"/>
    </location>
</feature>
<dbReference type="PANTHER" id="PTHR30489">
    <property type="entry name" value="LIPOPROTEIN-RELEASING SYSTEM TRANSMEMBRANE PROTEIN LOLE"/>
    <property type="match status" value="1"/>
</dbReference>
<evidence type="ECO:0000256" key="6">
    <source>
        <dbReference type="ARBA" id="ARBA00023136"/>
    </source>
</evidence>
<keyword evidence="6 7" id="KW-0472">Membrane</keyword>
<protein>
    <submittedName>
        <fullName evidence="10">Putative ABC transport system permease protein</fullName>
    </submittedName>
</protein>
<dbReference type="Pfam" id="PF02687">
    <property type="entry name" value="FtsX"/>
    <property type="match status" value="1"/>
</dbReference>
<dbReference type="Proteomes" id="UP000585721">
    <property type="component" value="Unassembled WGS sequence"/>
</dbReference>
<evidence type="ECO:0000256" key="3">
    <source>
        <dbReference type="ARBA" id="ARBA00022475"/>
    </source>
</evidence>
<proteinExistence type="inferred from homology"/>
<dbReference type="InterPro" id="IPR025857">
    <property type="entry name" value="MacB_PCD"/>
</dbReference>
<comment type="caution">
    <text evidence="10">The sequence shown here is derived from an EMBL/GenBank/DDBJ whole genome shotgun (WGS) entry which is preliminary data.</text>
</comment>
<dbReference type="RefSeq" id="WP_188026557.1">
    <property type="nucleotide sequence ID" value="NZ_JACHGR010000005.1"/>
</dbReference>
<comment type="subcellular location">
    <subcellularLocation>
        <location evidence="1">Cell membrane</location>
        <topology evidence="1">Multi-pass membrane protein</topology>
    </subcellularLocation>
</comment>
<evidence type="ECO:0000256" key="4">
    <source>
        <dbReference type="ARBA" id="ARBA00022692"/>
    </source>
</evidence>
<dbReference type="Pfam" id="PF12704">
    <property type="entry name" value="MacB_PCD"/>
    <property type="match status" value="1"/>
</dbReference>
<evidence type="ECO:0000256" key="1">
    <source>
        <dbReference type="ARBA" id="ARBA00004651"/>
    </source>
</evidence>
<feature type="transmembrane region" description="Helical" evidence="7">
    <location>
        <begin position="327"/>
        <end position="355"/>
    </location>
</feature>
<sequence length="414" mass="44987">MIALLKLAARNLLRYRRRTLLTAILIAVGVVALLLFVATAGSFKQVMVGGITDSMLGHLQIHHKGYTASIDNLPLNLDLKPTAIRKVETLLQSEPAIASYSERVKLGAMFSNFNESTSIRLNGIDPVAEDKTVPALRQRISEGDPKGLLVEPGQILIPDLLAKGMKVKTGDSVVLVATNASGSVNGKTFIVRGVLEAVTGPGGRDGYIHISDARELLRLEQPDIMEIALRLHNLDQLPSVMTKLSVQLDEIRNKDNKPVTELHSWKELSPFANIVKMIDMMTLFIRIMLIAIVLVSVLNVMLMAVYERIREIGTLAAIGTQPNTIMGMFICEGLLLGLVGALAGILLSLACLALLQAMPPTFAFGREIITLHPTVSLADLGWVLLASVLVSVLASFQPAWRASRMDPIKALHHV</sequence>
<evidence type="ECO:0000256" key="5">
    <source>
        <dbReference type="ARBA" id="ARBA00022989"/>
    </source>
</evidence>
<name>A0A841GKF9_9GAMM</name>
<dbReference type="InterPro" id="IPR003838">
    <property type="entry name" value="ABC3_permease_C"/>
</dbReference>
<organism evidence="10 11">
    <name type="scientific">Tolumonas osonensis</name>
    <dbReference type="NCBI Taxonomy" id="675874"/>
    <lineage>
        <taxon>Bacteria</taxon>
        <taxon>Pseudomonadati</taxon>
        <taxon>Pseudomonadota</taxon>
        <taxon>Gammaproteobacteria</taxon>
        <taxon>Aeromonadales</taxon>
        <taxon>Aeromonadaceae</taxon>
        <taxon>Tolumonas</taxon>
    </lineage>
</organism>
<feature type="transmembrane region" description="Helical" evidence="7">
    <location>
        <begin position="283"/>
        <end position="306"/>
    </location>
</feature>
<evidence type="ECO:0000313" key="10">
    <source>
        <dbReference type="EMBL" id="MBB6055815.1"/>
    </source>
</evidence>
<evidence type="ECO:0000256" key="2">
    <source>
        <dbReference type="ARBA" id="ARBA00005236"/>
    </source>
</evidence>
<reference evidence="10 11" key="1">
    <citation type="submission" date="2020-08" db="EMBL/GenBank/DDBJ databases">
        <title>Genomic Encyclopedia of Type Strains, Phase IV (KMG-IV): sequencing the most valuable type-strain genomes for metagenomic binning, comparative biology and taxonomic classification.</title>
        <authorList>
            <person name="Goeker M."/>
        </authorList>
    </citation>
    <scope>NUCLEOTIDE SEQUENCE [LARGE SCALE GENOMIC DNA]</scope>
    <source>
        <strain evidence="10 11">DSM 22975</strain>
    </source>
</reference>
<dbReference type="PANTHER" id="PTHR30489:SF0">
    <property type="entry name" value="LIPOPROTEIN-RELEASING SYSTEM TRANSMEMBRANE PROTEIN LOLE"/>
    <property type="match status" value="1"/>
</dbReference>
<feature type="domain" description="MacB-like periplasmic core" evidence="9">
    <location>
        <begin position="19"/>
        <end position="243"/>
    </location>
</feature>
<dbReference type="GO" id="GO:0044874">
    <property type="term" value="P:lipoprotein localization to outer membrane"/>
    <property type="evidence" value="ECO:0007669"/>
    <property type="project" value="TreeGrafter"/>
</dbReference>
<accession>A0A841GKF9</accession>
<evidence type="ECO:0000259" key="9">
    <source>
        <dbReference type="Pfam" id="PF12704"/>
    </source>
</evidence>
<evidence type="ECO:0000259" key="8">
    <source>
        <dbReference type="Pfam" id="PF02687"/>
    </source>
</evidence>
<dbReference type="InterPro" id="IPR051447">
    <property type="entry name" value="Lipoprotein-release_system"/>
</dbReference>
<keyword evidence="4 7" id="KW-0812">Transmembrane</keyword>